<gene>
    <name evidence="4" type="ORF">MGN01_15420</name>
</gene>
<dbReference type="NCBIfam" id="TIGR01840">
    <property type="entry name" value="esterase_phb"/>
    <property type="match status" value="1"/>
</dbReference>
<dbReference type="Pfam" id="PF10503">
    <property type="entry name" value="Esterase_PHB"/>
    <property type="match status" value="1"/>
</dbReference>
<evidence type="ECO:0000256" key="2">
    <source>
        <dbReference type="ARBA" id="ARBA00022801"/>
    </source>
</evidence>
<dbReference type="PANTHER" id="PTHR43037:SF1">
    <property type="entry name" value="BLL1128 PROTEIN"/>
    <property type="match status" value="1"/>
</dbReference>
<evidence type="ECO:0000256" key="1">
    <source>
        <dbReference type="ARBA" id="ARBA00022729"/>
    </source>
</evidence>
<comment type="caution">
    <text evidence="4">The sequence shown here is derived from an EMBL/GenBank/DDBJ whole genome shotgun (WGS) entry which is preliminary data.</text>
</comment>
<keyword evidence="5" id="KW-1185">Reference proteome</keyword>
<accession>A0A512JIB4</accession>
<dbReference type="AlphaFoldDB" id="A0A512JIB4"/>
<evidence type="ECO:0000313" key="5">
    <source>
        <dbReference type="Proteomes" id="UP000321750"/>
    </source>
</evidence>
<dbReference type="EMBL" id="BJZV01000006">
    <property type="protein sequence ID" value="GEP09697.1"/>
    <property type="molecule type" value="Genomic_DNA"/>
</dbReference>
<dbReference type="RefSeq" id="WP_147045985.1">
    <property type="nucleotide sequence ID" value="NZ_BJZV01000006.1"/>
</dbReference>
<dbReference type="Proteomes" id="UP000321750">
    <property type="component" value="Unassembled WGS sequence"/>
</dbReference>
<dbReference type="InterPro" id="IPR050955">
    <property type="entry name" value="Plant_Biomass_Hydrol_Est"/>
</dbReference>
<dbReference type="Gene3D" id="3.40.50.1820">
    <property type="entry name" value="alpha/beta hydrolase"/>
    <property type="match status" value="1"/>
</dbReference>
<reference evidence="4 5" key="1">
    <citation type="submission" date="2019-07" db="EMBL/GenBank/DDBJ databases">
        <title>Whole genome shotgun sequence of Methylobacterium gnaphalii NBRC 107716.</title>
        <authorList>
            <person name="Hosoyama A."/>
            <person name="Uohara A."/>
            <person name="Ohji S."/>
            <person name="Ichikawa N."/>
        </authorList>
    </citation>
    <scope>NUCLEOTIDE SEQUENCE [LARGE SCALE GENOMIC DNA]</scope>
    <source>
        <strain evidence="4 5">NBRC 107716</strain>
    </source>
</reference>
<organism evidence="4 5">
    <name type="scientific">Methylobacterium gnaphalii</name>
    <dbReference type="NCBI Taxonomy" id="1010610"/>
    <lineage>
        <taxon>Bacteria</taxon>
        <taxon>Pseudomonadati</taxon>
        <taxon>Pseudomonadota</taxon>
        <taxon>Alphaproteobacteria</taxon>
        <taxon>Hyphomicrobiales</taxon>
        <taxon>Methylobacteriaceae</taxon>
        <taxon>Methylobacterium</taxon>
    </lineage>
</organism>
<evidence type="ECO:0000313" key="4">
    <source>
        <dbReference type="EMBL" id="GEP09697.1"/>
    </source>
</evidence>
<dbReference type="PANTHER" id="PTHR43037">
    <property type="entry name" value="UNNAMED PRODUCT-RELATED"/>
    <property type="match status" value="1"/>
</dbReference>
<protein>
    <submittedName>
        <fullName evidence="4">Esterase</fullName>
    </submittedName>
</protein>
<sequence>MTERGFKMPNLANLAEASRLIRDGRFNEASALVQRGLSGEPERAGATRSRTAQADRHAAILPERLREGLGQLLRGLRESPLAKGLKGFEFHGLQPEPEGRRDERFVPRHFSNAAGARDYKLFIPTGHAGRRPLVVMLHGCTQSPDDFAAGTRMNELAQQDGLYVAYPGQTRGANAQKCWNWFETRDQGRERGEAGIIAGLTRAIIAEHPIDPARVYIAGLSAGGAAAVNIARAYPDVFAGVGVHSGLAAGCARDLSSALMAMRAGAPGAELPGGSSGFGTAQAARVPTIVFHGASDTTVNPRNGEEVLAQAGVSGLSPSRESGTKPGGHRYTRTLYRDAGGLVQAESWQVDGSGHAWSGGSPSGSYTDPLGPDASRAMLDFFAQHRLGDSRQP</sequence>
<feature type="region of interest" description="Disordered" evidence="3">
    <location>
        <begin position="353"/>
        <end position="374"/>
    </location>
</feature>
<proteinExistence type="predicted"/>
<keyword evidence="1" id="KW-0732">Signal</keyword>
<dbReference type="OrthoDB" id="9767239at2"/>
<dbReference type="InterPro" id="IPR029058">
    <property type="entry name" value="AB_hydrolase_fold"/>
</dbReference>
<dbReference type="GO" id="GO:0005576">
    <property type="term" value="C:extracellular region"/>
    <property type="evidence" value="ECO:0007669"/>
    <property type="project" value="InterPro"/>
</dbReference>
<name>A0A512JIB4_9HYPH</name>
<feature type="region of interest" description="Disordered" evidence="3">
    <location>
        <begin position="311"/>
        <end position="330"/>
    </location>
</feature>
<dbReference type="GO" id="GO:0016787">
    <property type="term" value="F:hydrolase activity"/>
    <property type="evidence" value="ECO:0007669"/>
    <property type="project" value="UniProtKB-KW"/>
</dbReference>
<dbReference type="InterPro" id="IPR010126">
    <property type="entry name" value="Esterase_phb"/>
</dbReference>
<dbReference type="SUPFAM" id="SSF53474">
    <property type="entry name" value="alpha/beta-Hydrolases"/>
    <property type="match status" value="2"/>
</dbReference>
<keyword evidence="2" id="KW-0378">Hydrolase</keyword>
<evidence type="ECO:0000256" key="3">
    <source>
        <dbReference type="SAM" id="MobiDB-lite"/>
    </source>
</evidence>